<proteinExistence type="predicted"/>
<dbReference type="Proteomes" id="UP001150238">
    <property type="component" value="Unassembled WGS sequence"/>
</dbReference>
<evidence type="ECO:0000313" key="2">
    <source>
        <dbReference type="EMBL" id="KAJ4495193.1"/>
    </source>
</evidence>
<reference evidence="2" key="2">
    <citation type="journal article" date="2023" name="Proc. Natl. Acad. Sci. U.S.A.">
        <title>A global phylogenomic analysis of the shiitake genus Lentinula.</title>
        <authorList>
            <person name="Sierra-Patev S."/>
            <person name="Min B."/>
            <person name="Naranjo-Ortiz M."/>
            <person name="Looney B."/>
            <person name="Konkel Z."/>
            <person name="Slot J.C."/>
            <person name="Sakamoto Y."/>
            <person name="Steenwyk J.L."/>
            <person name="Rokas A."/>
            <person name="Carro J."/>
            <person name="Camarero S."/>
            <person name="Ferreira P."/>
            <person name="Molpeceres G."/>
            <person name="Ruiz-Duenas F.J."/>
            <person name="Serrano A."/>
            <person name="Henrissat B."/>
            <person name="Drula E."/>
            <person name="Hughes K.W."/>
            <person name="Mata J.L."/>
            <person name="Ishikawa N.K."/>
            <person name="Vargas-Isla R."/>
            <person name="Ushijima S."/>
            <person name="Smith C.A."/>
            <person name="Donoghue J."/>
            <person name="Ahrendt S."/>
            <person name="Andreopoulos W."/>
            <person name="He G."/>
            <person name="LaButti K."/>
            <person name="Lipzen A."/>
            <person name="Ng V."/>
            <person name="Riley R."/>
            <person name="Sandor L."/>
            <person name="Barry K."/>
            <person name="Martinez A.T."/>
            <person name="Xiao Y."/>
            <person name="Gibbons J.G."/>
            <person name="Terashima K."/>
            <person name="Grigoriev I.V."/>
            <person name="Hibbett D."/>
        </authorList>
    </citation>
    <scope>NUCLEOTIDE SEQUENCE</scope>
    <source>
        <strain evidence="2">Sp2 HRB7682 ss15</strain>
    </source>
</reference>
<sequence>MLFSFLPNYWVFYFIFSSTYIQWITRLFAVKKKHLYTEEVIENRKGLLPLTASNLILRELSPLDRHRYSLANKEAYDAVSSFNRQAYRIEHILCPYFNEGEIKMFRLIQLKTNTIISGSAALQFFDLTVFDDSDLDLYVVNDWDKVALLTGFLTSIAYDYTPRSDQARTFQHAFQAGRRHPHVEPDLDNDYSDEDIWDVYSFIRASNGKKIQIITCKDNITQVIMKFHSTCVMSVITYTHAYALYPYATFVEKCSIAIRTGRLYDERTSVLRAFSKYSKRGWHIESTPSVKNVLRSRSEFRDTARFVGDSACWVIPLAPVEQAYSIDDYNNIPSKVDPIRADSWYTILTDDGQTRIGLRVRVMYPPDSQVAYWFTLASIPRALRDRLGSTANYVGENKSTFSFENSIEDLVELTRKTFEVEPDVIHGHVQNIVSKACDTMPLFKDWEGKQLGPSVYSIVMLSRQLEIIFNSFREDPSCSIDFRIDSHGQIWTWAIITLPANYPSRLIPSLRMSVDDSMRKHLMGQRVWINFLHGTQELDLRREI</sequence>
<accession>A0A9W9B0T5</accession>
<protein>
    <submittedName>
        <fullName evidence="2">Uncharacterized protein</fullName>
    </submittedName>
</protein>
<evidence type="ECO:0000256" key="1">
    <source>
        <dbReference type="SAM" id="Phobius"/>
    </source>
</evidence>
<name>A0A9W9B0T5_9AGAR</name>
<dbReference type="EMBL" id="JANVFS010000002">
    <property type="protein sequence ID" value="KAJ4495193.1"/>
    <property type="molecule type" value="Genomic_DNA"/>
</dbReference>
<keyword evidence="1" id="KW-0812">Transmembrane</keyword>
<evidence type="ECO:0000313" key="3">
    <source>
        <dbReference type="Proteomes" id="UP001150238"/>
    </source>
</evidence>
<feature type="transmembrane region" description="Helical" evidence="1">
    <location>
        <begin position="6"/>
        <end position="25"/>
    </location>
</feature>
<keyword evidence="1" id="KW-1133">Transmembrane helix</keyword>
<gene>
    <name evidence="2" type="ORF">C8J55DRAFT_498683</name>
</gene>
<organism evidence="2 3">
    <name type="scientific">Lentinula lateritia</name>
    <dbReference type="NCBI Taxonomy" id="40482"/>
    <lineage>
        <taxon>Eukaryota</taxon>
        <taxon>Fungi</taxon>
        <taxon>Dikarya</taxon>
        <taxon>Basidiomycota</taxon>
        <taxon>Agaricomycotina</taxon>
        <taxon>Agaricomycetes</taxon>
        <taxon>Agaricomycetidae</taxon>
        <taxon>Agaricales</taxon>
        <taxon>Marasmiineae</taxon>
        <taxon>Omphalotaceae</taxon>
        <taxon>Lentinula</taxon>
    </lineage>
</organism>
<dbReference type="AlphaFoldDB" id="A0A9W9B0T5"/>
<comment type="caution">
    <text evidence="2">The sequence shown here is derived from an EMBL/GenBank/DDBJ whole genome shotgun (WGS) entry which is preliminary data.</text>
</comment>
<reference evidence="2" key="1">
    <citation type="submission" date="2022-08" db="EMBL/GenBank/DDBJ databases">
        <authorList>
            <consortium name="DOE Joint Genome Institute"/>
            <person name="Min B."/>
            <person name="Riley R."/>
            <person name="Sierra-Patev S."/>
            <person name="Naranjo-Ortiz M."/>
            <person name="Looney B."/>
            <person name="Konkel Z."/>
            <person name="Slot J.C."/>
            <person name="Sakamoto Y."/>
            <person name="Steenwyk J.L."/>
            <person name="Rokas A."/>
            <person name="Carro J."/>
            <person name="Camarero S."/>
            <person name="Ferreira P."/>
            <person name="Molpeceres G."/>
            <person name="Ruiz-Duenas F.J."/>
            <person name="Serrano A."/>
            <person name="Henrissat B."/>
            <person name="Drula E."/>
            <person name="Hughes K.W."/>
            <person name="Mata J.L."/>
            <person name="Ishikawa N.K."/>
            <person name="Vargas-Isla R."/>
            <person name="Ushijima S."/>
            <person name="Smith C.A."/>
            <person name="Ahrendt S."/>
            <person name="Andreopoulos W."/>
            <person name="He G."/>
            <person name="Labutti K."/>
            <person name="Lipzen A."/>
            <person name="Ng V."/>
            <person name="Sandor L."/>
            <person name="Barry K."/>
            <person name="Martinez A.T."/>
            <person name="Xiao Y."/>
            <person name="Gibbons J.G."/>
            <person name="Terashima K."/>
            <person name="Hibbett D.S."/>
            <person name="Grigoriev I.V."/>
        </authorList>
    </citation>
    <scope>NUCLEOTIDE SEQUENCE</scope>
    <source>
        <strain evidence="2">Sp2 HRB7682 ss15</strain>
    </source>
</reference>
<keyword evidence="1" id="KW-0472">Membrane</keyword>